<proteinExistence type="predicted"/>
<comment type="caution">
    <text evidence="1">The sequence shown here is derived from an EMBL/GenBank/DDBJ whole genome shotgun (WGS) entry which is preliminary data.</text>
</comment>
<sequence length="81" mass="9295">MTTKEIDIQRALGTLPLWKRIELGEVEFTSTRSIYSSFGGGVIITIECEGLQDSYSPEDQSRHSKRRAIQRMIHKSKKLKL</sequence>
<gene>
    <name evidence="1" type="ORF">LCGC14_2820620</name>
</gene>
<name>A0A0F8Z3T4_9ZZZZ</name>
<reference evidence="1" key="1">
    <citation type="journal article" date="2015" name="Nature">
        <title>Complex archaea that bridge the gap between prokaryotes and eukaryotes.</title>
        <authorList>
            <person name="Spang A."/>
            <person name="Saw J.H."/>
            <person name="Jorgensen S.L."/>
            <person name="Zaremba-Niedzwiedzka K."/>
            <person name="Martijn J."/>
            <person name="Lind A.E."/>
            <person name="van Eijk R."/>
            <person name="Schleper C."/>
            <person name="Guy L."/>
            <person name="Ettema T.J."/>
        </authorList>
    </citation>
    <scope>NUCLEOTIDE SEQUENCE</scope>
</reference>
<protein>
    <submittedName>
        <fullName evidence="1">Uncharacterized protein</fullName>
    </submittedName>
</protein>
<organism evidence="1">
    <name type="scientific">marine sediment metagenome</name>
    <dbReference type="NCBI Taxonomy" id="412755"/>
    <lineage>
        <taxon>unclassified sequences</taxon>
        <taxon>metagenomes</taxon>
        <taxon>ecological metagenomes</taxon>
    </lineage>
</organism>
<accession>A0A0F8Z3T4</accession>
<evidence type="ECO:0000313" key="1">
    <source>
        <dbReference type="EMBL" id="KKK80725.1"/>
    </source>
</evidence>
<dbReference type="EMBL" id="LAZR01053448">
    <property type="protein sequence ID" value="KKK80725.1"/>
    <property type="molecule type" value="Genomic_DNA"/>
</dbReference>
<dbReference type="AlphaFoldDB" id="A0A0F8Z3T4"/>